<feature type="non-terminal residue" evidence="2">
    <location>
        <position position="1"/>
    </location>
</feature>
<gene>
    <name evidence="2" type="ORF">BDK51DRAFT_25604</name>
</gene>
<organism evidence="2 3">
    <name type="scientific">Blyttiomyces helicus</name>
    <dbReference type="NCBI Taxonomy" id="388810"/>
    <lineage>
        <taxon>Eukaryota</taxon>
        <taxon>Fungi</taxon>
        <taxon>Fungi incertae sedis</taxon>
        <taxon>Chytridiomycota</taxon>
        <taxon>Chytridiomycota incertae sedis</taxon>
        <taxon>Chytridiomycetes</taxon>
        <taxon>Chytridiomycetes incertae sedis</taxon>
        <taxon>Blyttiomyces</taxon>
    </lineage>
</organism>
<keyword evidence="3" id="KW-1185">Reference proteome</keyword>
<dbReference type="EMBL" id="KZ994226">
    <property type="protein sequence ID" value="RKO93472.1"/>
    <property type="molecule type" value="Genomic_DNA"/>
</dbReference>
<sequence>SERETHTAGRGLKDDGAELEIIGAAARSSPRPHAFPLSQEISLASPNDNFIAEPNGGLILVTRPEFAKPAVDRLRQSHVYRDRIGGGRHDGDVGVIGWWLGRTGARFRATLARGCHTEGLAREVPGSSATTGRGGHAGELGRRGGAVKGSCGTSSGDGVGHALLATSMRRW</sequence>
<evidence type="ECO:0000256" key="1">
    <source>
        <dbReference type="SAM" id="MobiDB-lite"/>
    </source>
</evidence>
<protein>
    <submittedName>
        <fullName evidence="2">Uncharacterized protein</fullName>
    </submittedName>
</protein>
<dbReference type="Proteomes" id="UP000269721">
    <property type="component" value="Unassembled WGS sequence"/>
</dbReference>
<reference evidence="3" key="1">
    <citation type="journal article" date="2018" name="Nat. Microbiol.">
        <title>Leveraging single-cell genomics to expand the fungal tree of life.</title>
        <authorList>
            <person name="Ahrendt S.R."/>
            <person name="Quandt C.A."/>
            <person name="Ciobanu D."/>
            <person name="Clum A."/>
            <person name="Salamov A."/>
            <person name="Andreopoulos B."/>
            <person name="Cheng J.F."/>
            <person name="Woyke T."/>
            <person name="Pelin A."/>
            <person name="Henrissat B."/>
            <person name="Reynolds N.K."/>
            <person name="Benny G.L."/>
            <person name="Smith M.E."/>
            <person name="James T.Y."/>
            <person name="Grigoriev I.V."/>
        </authorList>
    </citation>
    <scope>NUCLEOTIDE SEQUENCE [LARGE SCALE GENOMIC DNA]</scope>
</reference>
<dbReference type="AlphaFoldDB" id="A0A4P9WM04"/>
<accession>A0A4P9WM04</accession>
<feature type="compositionally biased region" description="Gly residues" evidence="1">
    <location>
        <begin position="132"/>
        <end position="147"/>
    </location>
</feature>
<proteinExistence type="predicted"/>
<evidence type="ECO:0000313" key="2">
    <source>
        <dbReference type="EMBL" id="RKO93472.1"/>
    </source>
</evidence>
<evidence type="ECO:0000313" key="3">
    <source>
        <dbReference type="Proteomes" id="UP000269721"/>
    </source>
</evidence>
<feature type="region of interest" description="Disordered" evidence="1">
    <location>
        <begin position="122"/>
        <end position="152"/>
    </location>
</feature>
<name>A0A4P9WM04_9FUNG</name>